<dbReference type="PANTHER" id="PTHR28388">
    <property type="entry name" value="TRANSMEMBRANE PROTEIN 237"/>
    <property type="match status" value="1"/>
</dbReference>
<dbReference type="PANTHER" id="PTHR28388:SF1">
    <property type="entry name" value="TRANSMEMBRANE PROTEIN 237"/>
    <property type="match status" value="1"/>
</dbReference>
<keyword evidence="7" id="KW-0969">Cilium</keyword>
<keyword evidence="9" id="KW-0966">Cell projection</keyword>
<reference evidence="13 14" key="1">
    <citation type="submission" date="2024-02" db="EMBL/GenBank/DDBJ databases">
        <title>Chromosome-scale genome assembly of the rough periwinkle Littorina saxatilis.</title>
        <authorList>
            <person name="De Jode A."/>
            <person name="Faria R."/>
            <person name="Formenti G."/>
            <person name="Sims Y."/>
            <person name="Smith T.P."/>
            <person name="Tracey A."/>
            <person name="Wood J.M.D."/>
            <person name="Zagrodzka Z.B."/>
            <person name="Johannesson K."/>
            <person name="Butlin R.K."/>
            <person name="Leder E.H."/>
        </authorList>
    </citation>
    <scope>NUCLEOTIDE SEQUENCE [LARGE SCALE GENOMIC DNA]</scope>
    <source>
        <strain evidence="13">Snail1</strain>
        <tissue evidence="13">Muscle</tissue>
    </source>
</reference>
<feature type="transmembrane region" description="Helical" evidence="12">
    <location>
        <begin position="333"/>
        <end position="354"/>
    </location>
</feature>
<comment type="caution">
    <text evidence="13">The sequence shown here is derived from an EMBL/GenBank/DDBJ whole genome shotgun (WGS) entry which is preliminary data.</text>
</comment>
<keyword evidence="4 12" id="KW-0812">Transmembrane</keyword>
<evidence type="ECO:0000313" key="13">
    <source>
        <dbReference type="EMBL" id="KAK7098902.1"/>
    </source>
</evidence>
<dbReference type="GO" id="GO:0060271">
    <property type="term" value="P:cilium assembly"/>
    <property type="evidence" value="ECO:0007669"/>
    <property type="project" value="TreeGrafter"/>
</dbReference>
<dbReference type="Pfam" id="PF15383">
    <property type="entry name" value="TMEM237"/>
    <property type="match status" value="1"/>
</dbReference>
<evidence type="ECO:0000256" key="2">
    <source>
        <dbReference type="ARBA" id="ARBA00004141"/>
    </source>
</evidence>
<dbReference type="InterPro" id="IPR029409">
    <property type="entry name" value="TMEM237"/>
</dbReference>
<comment type="function">
    <text evidence="10">Component of the transition zone in primary cilia. Required for ciliogenesis.</text>
</comment>
<organism evidence="13 14">
    <name type="scientific">Littorina saxatilis</name>
    <dbReference type="NCBI Taxonomy" id="31220"/>
    <lineage>
        <taxon>Eukaryota</taxon>
        <taxon>Metazoa</taxon>
        <taxon>Spiralia</taxon>
        <taxon>Lophotrochozoa</taxon>
        <taxon>Mollusca</taxon>
        <taxon>Gastropoda</taxon>
        <taxon>Caenogastropoda</taxon>
        <taxon>Littorinimorpha</taxon>
        <taxon>Littorinoidea</taxon>
        <taxon>Littorinidae</taxon>
        <taxon>Littorina</taxon>
    </lineage>
</organism>
<sequence length="434" mass="47905">MADENQTTPKKVTQKKGLPPISPRNNENDDGSKPQVTRRKKKTPAEPVENGHATEDGEKPTPRRRARSATPAGKKEVGGGEEGEDTNVTTPKKKKKKPKAKAEEGEEGLVSDRSAPSVQEDVGGSKTSLIKEDGTPRKKGKKKKVKKAAGGGDTDNFGDSYLAAELQEIKEDIVGIETKEELEEKRQLPFLTSKPILHSQPIDKIFIETNRGFKGYTTAQLTKRAQQEREEKAVIPDQPSRNTMEFGLSTHRVFQTICLFLHGLTAGLGLWQVVVVYILLMNSDRDFLVHYRVLSLPVQCMFYLLFALCSISACDRFDIGNPTRRFVVQALTLQNGAVSIVVYLVGLVLSLSTVDVEDRIHLQNTQPSLWNSTETTSDELFKFTSLNTARGVAAILGWFIIALAPNADRLSKNLHEGDDDILSGELELDQVSPA</sequence>
<gene>
    <name evidence="13" type="ORF">V1264_003119</name>
</gene>
<evidence type="ECO:0000256" key="9">
    <source>
        <dbReference type="ARBA" id="ARBA00023273"/>
    </source>
</evidence>
<evidence type="ECO:0000256" key="11">
    <source>
        <dbReference type="SAM" id="MobiDB-lite"/>
    </source>
</evidence>
<comment type="similarity">
    <text evidence="3">Belongs to the TMEM237 family.</text>
</comment>
<accession>A0AAN9B4Q9</accession>
<feature type="compositionally biased region" description="Polar residues" evidence="11">
    <location>
        <begin position="1"/>
        <end position="11"/>
    </location>
</feature>
<evidence type="ECO:0000256" key="10">
    <source>
        <dbReference type="ARBA" id="ARBA00025631"/>
    </source>
</evidence>
<evidence type="ECO:0000256" key="12">
    <source>
        <dbReference type="SAM" id="Phobius"/>
    </source>
</evidence>
<dbReference type="GO" id="GO:0035869">
    <property type="term" value="C:ciliary transition zone"/>
    <property type="evidence" value="ECO:0007669"/>
    <property type="project" value="TreeGrafter"/>
</dbReference>
<evidence type="ECO:0000256" key="8">
    <source>
        <dbReference type="ARBA" id="ARBA00023136"/>
    </source>
</evidence>
<keyword evidence="6 12" id="KW-1133">Transmembrane helix</keyword>
<evidence type="ECO:0000256" key="6">
    <source>
        <dbReference type="ARBA" id="ARBA00022989"/>
    </source>
</evidence>
<protein>
    <recommendedName>
        <fullName evidence="15">Transmembrane protein 237</fullName>
    </recommendedName>
</protein>
<feature type="transmembrane region" description="Helical" evidence="12">
    <location>
        <begin position="293"/>
        <end position="313"/>
    </location>
</feature>
<proteinExistence type="inferred from homology"/>
<comment type="subcellular location">
    <subcellularLocation>
        <location evidence="1">Cell projection</location>
        <location evidence="1">Cilium</location>
    </subcellularLocation>
    <subcellularLocation>
        <location evidence="2">Membrane</location>
        <topology evidence="2">Multi-pass membrane protein</topology>
    </subcellularLocation>
</comment>
<dbReference type="AlphaFoldDB" id="A0AAN9B4Q9"/>
<feature type="compositionally biased region" description="Basic and acidic residues" evidence="11">
    <location>
        <begin position="52"/>
        <end position="61"/>
    </location>
</feature>
<name>A0AAN9B4Q9_9CAEN</name>
<keyword evidence="14" id="KW-1185">Reference proteome</keyword>
<feature type="region of interest" description="Disordered" evidence="11">
    <location>
        <begin position="1"/>
        <end position="158"/>
    </location>
</feature>
<evidence type="ECO:0000256" key="4">
    <source>
        <dbReference type="ARBA" id="ARBA00022692"/>
    </source>
</evidence>
<evidence type="ECO:0000256" key="3">
    <source>
        <dbReference type="ARBA" id="ARBA00008783"/>
    </source>
</evidence>
<evidence type="ECO:0000256" key="1">
    <source>
        <dbReference type="ARBA" id="ARBA00004138"/>
    </source>
</evidence>
<evidence type="ECO:0000256" key="5">
    <source>
        <dbReference type="ARBA" id="ARBA00022794"/>
    </source>
</evidence>
<evidence type="ECO:0000256" key="7">
    <source>
        <dbReference type="ARBA" id="ARBA00023069"/>
    </source>
</evidence>
<dbReference type="Proteomes" id="UP001374579">
    <property type="component" value="Unassembled WGS sequence"/>
</dbReference>
<evidence type="ECO:0000313" key="14">
    <source>
        <dbReference type="Proteomes" id="UP001374579"/>
    </source>
</evidence>
<keyword evidence="8 12" id="KW-0472">Membrane</keyword>
<feature type="transmembrane region" description="Helical" evidence="12">
    <location>
        <begin position="259"/>
        <end position="281"/>
    </location>
</feature>
<keyword evidence="5" id="KW-0970">Cilium biogenesis/degradation</keyword>
<dbReference type="EMBL" id="JBAMIC010000012">
    <property type="protein sequence ID" value="KAK7098902.1"/>
    <property type="molecule type" value="Genomic_DNA"/>
</dbReference>
<evidence type="ECO:0008006" key="15">
    <source>
        <dbReference type="Google" id="ProtNLM"/>
    </source>
</evidence>
<feature type="compositionally biased region" description="Basic residues" evidence="11">
    <location>
        <begin position="137"/>
        <end position="147"/>
    </location>
</feature>
<dbReference type="GO" id="GO:0016020">
    <property type="term" value="C:membrane"/>
    <property type="evidence" value="ECO:0007669"/>
    <property type="project" value="UniProtKB-SubCell"/>
</dbReference>